<organism evidence="1 2">
    <name type="scientific">Trichothecium roseum</name>
    <dbReference type="NCBI Taxonomy" id="47278"/>
    <lineage>
        <taxon>Eukaryota</taxon>
        <taxon>Fungi</taxon>
        <taxon>Dikarya</taxon>
        <taxon>Ascomycota</taxon>
        <taxon>Pezizomycotina</taxon>
        <taxon>Sordariomycetes</taxon>
        <taxon>Hypocreomycetidae</taxon>
        <taxon>Hypocreales</taxon>
        <taxon>Hypocreales incertae sedis</taxon>
        <taxon>Trichothecium</taxon>
    </lineage>
</organism>
<gene>
    <name evidence="1" type="ORF">N3K66_005128</name>
</gene>
<evidence type="ECO:0000313" key="2">
    <source>
        <dbReference type="Proteomes" id="UP001163324"/>
    </source>
</evidence>
<protein>
    <submittedName>
        <fullName evidence="1">Uncharacterized protein</fullName>
    </submittedName>
</protein>
<sequence length="489" mass="54687">MDRIIKDKLVMHAKYEKNAHVRAEELWQAFHQYASDVEEGNTAAEPPRRPLKLLPSMEVRLAYRVNTKDLPATTAAAATPGPLDGIRDILVTRIGDQHGVNFVGFEETQGAMVFRGQRRHFDKFVNYVVDTWGYDDIEVAFMGPAQIHYKPDQFGAGISFQEFRDHIEVVDCAIWKKGRREEASLTYDPLTDENGRLVSDLEQAWLDANQNSLTNEQAAEGEEKEEMPEASFFDDAFFEPSPERELPSEKPQDLHASYGLDDPPGLDELCRAMEARKAKKGKGNDEPAANDDHDRHLYYYPRPENPSRILLVDRKERGQTDAERKGSSSSRTRADETQTGPVPETHQQSHASSGSDSGAPLSEQVQFSASSSSNAGVHVKQGSPFSEVHLGLPFDQDVLDIEEELRREANADFGGDGVSIREESTSGEESRVYTMDDFSMVSRSATTPASCPRNEDDDDDEPWFLPPRKRRRMTGTTPPTHGDGRTGGQ</sequence>
<keyword evidence="2" id="KW-1185">Reference proteome</keyword>
<evidence type="ECO:0000313" key="1">
    <source>
        <dbReference type="EMBL" id="KAI9900866.1"/>
    </source>
</evidence>
<proteinExistence type="predicted"/>
<accession>A0ACC0V3Y6</accession>
<dbReference type="EMBL" id="CM047943">
    <property type="protein sequence ID" value="KAI9900866.1"/>
    <property type="molecule type" value="Genomic_DNA"/>
</dbReference>
<reference evidence="1" key="1">
    <citation type="submission" date="2022-10" db="EMBL/GenBank/DDBJ databases">
        <title>Complete Genome of Trichothecium roseum strain YXFP-22015, a Plant Pathogen Isolated from Citrus.</title>
        <authorList>
            <person name="Wang Y."/>
            <person name="Zhu L."/>
        </authorList>
    </citation>
    <scope>NUCLEOTIDE SEQUENCE</scope>
    <source>
        <strain evidence="1">YXFP-22015</strain>
    </source>
</reference>
<name>A0ACC0V3Y6_9HYPO</name>
<dbReference type="Proteomes" id="UP001163324">
    <property type="component" value="Chromosome 4"/>
</dbReference>
<comment type="caution">
    <text evidence="1">The sequence shown here is derived from an EMBL/GenBank/DDBJ whole genome shotgun (WGS) entry which is preliminary data.</text>
</comment>